<dbReference type="EMBL" id="JBCNJP010000003">
    <property type="protein sequence ID" value="KAK9079847.1"/>
    <property type="molecule type" value="Genomic_DNA"/>
</dbReference>
<reference evidence="3 4" key="1">
    <citation type="submission" date="2024-04" db="EMBL/GenBank/DDBJ databases">
        <title>The reference genome of an endangered Asteraceae, Deinandra increscens subsp. villosa, native to the Central Coast of California.</title>
        <authorList>
            <person name="Guilliams M."/>
            <person name="Hasenstab-Lehman K."/>
            <person name="Meyer R."/>
            <person name="Mcevoy S."/>
        </authorList>
    </citation>
    <scope>NUCLEOTIDE SEQUENCE [LARGE SCALE GENOMIC DNA]</scope>
    <source>
        <tissue evidence="3">Leaf</tissue>
    </source>
</reference>
<dbReference type="InterPro" id="IPR012337">
    <property type="entry name" value="RNaseH-like_sf"/>
</dbReference>
<dbReference type="Pfam" id="PF25597">
    <property type="entry name" value="SH3_retrovirus"/>
    <property type="match status" value="1"/>
</dbReference>
<dbReference type="Gene3D" id="3.30.420.10">
    <property type="entry name" value="Ribonuclease H-like superfamily/Ribonuclease H"/>
    <property type="match status" value="1"/>
</dbReference>
<dbReference type="InterPro" id="IPR029472">
    <property type="entry name" value="Copia-like_N"/>
</dbReference>
<dbReference type="GO" id="GO:0003676">
    <property type="term" value="F:nucleic acid binding"/>
    <property type="evidence" value="ECO:0007669"/>
    <property type="project" value="InterPro"/>
</dbReference>
<dbReference type="InterPro" id="IPR043502">
    <property type="entry name" value="DNA/RNA_pol_sf"/>
</dbReference>
<dbReference type="Pfam" id="PF00665">
    <property type="entry name" value="rve"/>
    <property type="match status" value="1"/>
</dbReference>
<protein>
    <recommendedName>
        <fullName evidence="2">Integrase catalytic domain-containing protein</fullName>
    </recommendedName>
</protein>
<dbReference type="SUPFAM" id="SSF56672">
    <property type="entry name" value="DNA/RNA polymerases"/>
    <property type="match status" value="1"/>
</dbReference>
<comment type="caution">
    <text evidence="3">The sequence shown here is derived from an EMBL/GenBank/DDBJ whole genome shotgun (WGS) entry which is preliminary data.</text>
</comment>
<dbReference type="Pfam" id="PF14244">
    <property type="entry name" value="Retrotran_gag_3"/>
    <property type="match status" value="1"/>
</dbReference>
<dbReference type="InterPro" id="IPR001584">
    <property type="entry name" value="Integrase_cat-core"/>
</dbReference>
<dbReference type="AlphaFoldDB" id="A0AAP0DWB9"/>
<dbReference type="Proteomes" id="UP001408789">
    <property type="component" value="Unassembled WGS sequence"/>
</dbReference>
<proteinExistence type="predicted"/>
<name>A0AAP0DWB9_9ASTR</name>
<dbReference type="Pfam" id="PF07727">
    <property type="entry name" value="RVT_2"/>
    <property type="match status" value="1"/>
</dbReference>
<dbReference type="PROSITE" id="PS50994">
    <property type="entry name" value="INTEGRASE"/>
    <property type="match status" value="1"/>
</dbReference>
<dbReference type="InterPro" id="IPR013103">
    <property type="entry name" value="RVT_2"/>
</dbReference>
<keyword evidence="4" id="KW-1185">Reference proteome</keyword>
<feature type="region of interest" description="Disordered" evidence="1">
    <location>
        <begin position="676"/>
        <end position="746"/>
    </location>
</feature>
<evidence type="ECO:0000256" key="1">
    <source>
        <dbReference type="SAM" id="MobiDB-lite"/>
    </source>
</evidence>
<feature type="compositionally biased region" description="Low complexity" evidence="1">
    <location>
        <begin position="676"/>
        <end position="722"/>
    </location>
</feature>
<gene>
    <name evidence="3" type="ORF">SSX86_001520</name>
</gene>
<evidence type="ECO:0000313" key="4">
    <source>
        <dbReference type="Proteomes" id="UP001408789"/>
    </source>
</evidence>
<dbReference type="SUPFAM" id="SSF53098">
    <property type="entry name" value="Ribonuclease H-like"/>
    <property type="match status" value="1"/>
</dbReference>
<accession>A0AAP0DWB9</accession>
<evidence type="ECO:0000313" key="3">
    <source>
        <dbReference type="EMBL" id="KAK9079847.1"/>
    </source>
</evidence>
<dbReference type="PANTHER" id="PTHR37610">
    <property type="entry name" value="CCHC-TYPE DOMAIN-CONTAINING PROTEIN"/>
    <property type="match status" value="1"/>
</dbReference>
<evidence type="ECO:0000259" key="2">
    <source>
        <dbReference type="PROSITE" id="PS50994"/>
    </source>
</evidence>
<dbReference type="InterPro" id="IPR036397">
    <property type="entry name" value="RNaseH_sf"/>
</dbReference>
<dbReference type="InterPro" id="IPR057670">
    <property type="entry name" value="SH3_retrovirus"/>
</dbReference>
<organism evidence="3 4">
    <name type="scientific">Deinandra increscens subsp. villosa</name>
    <dbReference type="NCBI Taxonomy" id="3103831"/>
    <lineage>
        <taxon>Eukaryota</taxon>
        <taxon>Viridiplantae</taxon>
        <taxon>Streptophyta</taxon>
        <taxon>Embryophyta</taxon>
        <taxon>Tracheophyta</taxon>
        <taxon>Spermatophyta</taxon>
        <taxon>Magnoliopsida</taxon>
        <taxon>eudicotyledons</taxon>
        <taxon>Gunneridae</taxon>
        <taxon>Pentapetalae</taxon>
        <taxon>asterids</taxon>
        <taxon>campanulids</taxon>
        <taxon>Asterales</taxon>
        <taxon>Asteraceae</taxon>
        <taxon>Asteroideae</taxon>
        <taxon>Heliantheae alliance</taxon>
        <taxon>Madieae</taxon>
        <taxon>Madiinae</taxon>
        <taxon>Deinandra</taxon>
    </lineage>
</organism>
<sequence>MTSSSASSAVDSSDPLYLHSSDHPGLLLVSKVFDGSGFPAWKRAITIALSAKNKFGFVDGTVTQPSNTDLLPIWTRCNNMVISWILNTLSRDISDSVLYVDSAKSLWTELTERYEQSNGAKLYQLQKSLAAISQGNMDIATYYTKIKALWDELSVVDLPLACTCAVSSEFVKREANQKLVQFLMGLDPSYDTVRGNILMMSHLPSVNKAYSLLIQDEKQREIHSSSPFVSENSAMYVDSNSKKSLICSHCKKTGHHVSKCYRLIGFPKDFKFTKGKRSVANLVLDAKDDASTSITQEQYTQFMSFLQYMNLNKEVSNVSSVPDQQISQANFAGTVACFHASRFPTNWIIDTGASDHMCFDKRILTDLQLLPKPILIGLPNGPFHEEALGNCAIWHSRLGHLPFYKLKTLNLSSSTSFDTSCPCDIYPKARQHKLPFPHSSRSTSAPFELIHIDVWGPYSTDTYNGFKYFLTIVDDYTRTTWTHLLTTKSNAFVVLQAFIEMVVTQFNTKVKSIRSDNAFELGSGHQQKEYLLSKGILHQTTCVGVPQQNGIVERKHKHLLETARALLFQSKLPLSFWGDCVLTATHLINLFPSKVLHNKSPHELLFAKPPSYVHLRAFGCLAYVSTLAHGRDKFKPRAIPCAFIGYPLGKKGYKFFDPSTNSPLFPILDHSFLFSDSPNESPSPLSSPDGSPSTLSPLSSPDGSHPSDPIPFPSFSSDTIPSPVDPSSSHPQPIPVDTIRRSTRVSNPPSYLDSYVCNNVSHDSSCFHTITNLCYSSARVSLDTSATQLLNAIDVLREPVSYKEVADKVEWQKAMQAEMDALEANRTWAVVDLPSHKKPIRSKWVYKIKYLADGSVERYKARLVVRGDTQQYGLDYTETFSPVIKMTTIRALLAVATKSKWSLSQLDVNNAFLHGSLDEDIYMQLCKLLRV</sequence>
<feature type="domain" description="Integrase catalytic" evidence="2">
    <location>
        <begin position="442"/>
        <end position="609"/>
    </location>
</feature>
<dbReference type="GO" id="GO:0015074">
    <property type="term" value="P:DNA integration"/>
    <property type="evidence" value="ECO:0007669"/>
    <property type="project" value="InterPro"/>
</dbReference>
<dbReference type="PANTHER" id="PTHR37610:SF6">
    <property type="entry name" value="GAG-POLYPEPTIDE OF LTR COPIA-TYPE-RELATED"/>
    <property type="match status" value="1"/>
</dbReference>